<keyword evidence="7" id="KW-0479">Metal-binding</keyword>
<keyword evidence="17" id="KW-0325">Glycoprotein</keyword>
<keyword evidence="13 19" id="KW-1133">Transmembrane helix</keyword>
<dbReference type="AlphaFoldDB" id="A0A8T2INP8"/>
<keyword evidence="14 18" id="KW-0401">Integrin</keyword>
<evidence type="ECO:0000256" key="7">
    <source>
        <dbReference type="ARBA" id="ARBA00022723"/>
    </source>
</evidence>
<dbReference type="FunFam" id="1.20.5.100:FF:000006">
    <property type="entry name" value="Integrin beta"/>
    <property type="match status" value="1"/>
</dbReference>
<dbReference type="PROSITE" id="PS00243">
    <property type="entry name" value="I_EGF_1"/>
    <property type="match status" value="1"/>
</dbReference>
<evidence type="ECO:0000256" key="13">
    <source>
        <dbReference type="ARBA" id="ARBA00022989"/>
    </source>
</evidence>
<dbReference type="InterPro" id="IPR040622">
    <property type="entry name" value="EGF_integrin_1"/>
</dbReference>
<evidence type="ECO:0000256" key="19">
    <source>
        <dbReference type="SAM" id="Phobius"/>
    </source>
</evidence>
<evidence type="ECO:0000256" key="15">
    <source>
        <dbReference type="ARBA" id="ARBA00023136"/>
    </source>
</evidence>
<keyword evidence="8" id="KW-0732">Signal</keyword>
<dbReference type="InterPro" id="IPR036349">
    <property type="entry name" value="Integrin_bsu_tail_dom_sf"/>
</dbReference>
<dbReference type="PANTHER" id="PTHR10082:SF26">
    <property type="entry name" value="INTEGRIN BETA-5"/>
    <property type="match status" value="1"/>
</dbReference>
<feature type="domain" description="Integrin beta subunit cytoplasmic" evidence="21">
    <location>
        <begin position="569"/>
        <end position="616"/>
    </location>
</feature>
<keyword evidence="12 18" id="KW-0130">Cell adhesion</keyword>
<dbReference type="PROSITE" id="PS52047">
    <property type="entry name" value="I_EGF_2"/>
    <property type="match status" value="1"/>
</dbReference>
<dbReference type="SUPFAM" id="SSF53300">
    <property type="entry name" value="vWA-like"/>
    <property type="match status" value="1"/>
</dbReference>
<feature type="domain" description="Integrin beta subunit tail" evidence="22">
    <location>
        <begin position="461"/>
        <end position="545"/>
    </location>
</feature>
<dbReference type="FunFam" id="4.10.1240.30:FF:000001">
    <property type="entry name" value="Integrin beta"/>
    <property type="match status" value="1"/>
</dbReference>
<dbReference type="InterPro" id="IPR032695">
    <property type="entry name" value="Integrin_dom_sf"/>
</dbReference>
<accession>A0A8T2INP8</accession>
<dbReference type="Gene3D" id="2.10.25.10">
    <property type="entry name" value="Laminin"/>
    <property type="match status" value="4"/>
</dbReference>
<reference evidence="23" key="1">
    <citation type="thesis" date="2020" institute="ProQuest LLC" country="789 East Eisenhower Parkway, Ann Arbor, MI, USA">
        <title>Comparative Genomics and Chromosome Evolution.</title>
        <authorList>
            <person name="Mudd A.B."/>
        </authorList>
    </citation>
    <scope>NUCLEOTIDE SEQUENCE</scope>
    <source>
        <strain evidence="23">Female2</strain>
        <tissue evidence="23">Blood</tissue>
    </source>
</reference>
<organism evidence="23 24">
    <name type="scientific">Hymenochirus boettgeri</name>
    <name type="common">Congo dwarf clawed frog</name>
    <dbReference type="NCBI Taxonomy" id="247094"/>
    <lineage>
        <taxon>Eukaryota</taxon>
        <taxon>Metazoa</taxon>
        <taxon>Chordata</taxon>
        <taxon>Craniata</taxon>
        <taxon>Vertebrata</taxon>
        <taxon>Euteleostomi</taxon>
        <taxon>Amphibia</taxon>
        <taxon>Batrachia</taxon>
        <taxon>Anura</taxon>
        <taxon>Pipoidea</taxon>
        <taxon>Pipidae</taxon>
        <taxon>Pipinae</taxon>
        <taxon>Hymenochirus</taxon>
    </lineage>
</organism>
<dbReference type="SUPFAM" id="SSF57196">
    <property type="entry name" value="EGF/Laminin"/>
    <property type="match status" value="2"/>
</dbReference>
<evidence type="ECO:0000256" key="1">
    <source>
        <dbReference type="ARBA" id="ARBA00004251"/>
    </source>
</evidence>
<keyword evidence="4" id="KW-0245">EGF-like domain</keyword>
<dbReference type="FunFam" id="2.10.25.10:FF:000036">
    <property type="entry name" value="Integrin beta"/>
    <property type="match status" value="1"/>
</dbReference>
<evidence type="ECO:0000256" key="11">
    <source>
        <dbReference type="ARBA" id="ARBA00022842"/>
    </source>
</evidence>
<dbReference type="GO" id="GO:0005178">
    <property type="term" value="F:integrin binding"/>
    <property type="evidence" value="ECO:0007669"/>
    <property type="project" value="TreeGrafter"/>
</dbReference>
<dbReference type="GO" id="GO:0043149">
    <property type="term" value="P:stress fiber assembly"/>
    <property type="evidence" value="ECO:0007669"/>
    <property type="project" value="TreeGrafter"/>
</dbReference>
<sequence>MDLSLSMKDDLLNIRNLGTRLAVEMRKLTSNFRLGFGTFVDKNISPFSYTAPKYQINPCTGYKYFPVCVSSFGFRHLLSLTDQVNNFNAEVQKQRVSRNRDAPEGVFDAILQAAVCAERIGWRKEASHLLVITTDDVPHLALDGRLAGLVQPHDGQCHLSDVNEYSASDKLNFTALIPGTTAEILDQDSQNVMQLIVNAYNNIRSKVELMVLDSPEDLSLSFSATCQDGLSQPGVKKCGDLKIGDTVSFDVSVEARSCHPAGTNQTFTIKPVGFRDTLEVTVTYNCSCGCSEQIETASSRCNSNGTYTCGICDCDPGFLGARCECGEEESSGDVSQNTCREAEGRTVCNGRGRCLCGVCVCYESEFGIISGSYCQCDDFSCARYKGVLCSGHGVCDCGECKCHAGYIGENCNCTTETSSCLSDDGHMCSGKGNCVCGKCQCIEPGAFGETCEKCPTCPDACGTKRDCIECRLYQTGRLADNQTCHRLCKDDIITVEELNTDNPDTAVCIYKTENDCVMRFTYSEEESGRSILRVLKDPECGKAPDAVTVLLAVVGSILLIGLILLAVWKLLVTIHDRREFSRFQNERSRARYEMATNPLYRQPISTHNVDEVYSMLSKPYNGAT</sequence>
<dbReference type="SMART" id="SM01241">
    <property type="entry name" value="Integrin_b_cyt"/>
    <property type="match status" value="1"/>
</dbReference>
<keyword evidence="3" id="KW-1003">Cell membrane</keyword>
<keyword evidence="5" id="KW-0597">Phosphoprotein</keyword>
<dbReference type="InterPro" id="IPR012896">
    <property type="entry name" value="Integrin_bsu_tail"/>
</dbReference>
<evidence type="ECO:0000256" key="3">
    <source>
        <dbReference type="ARBA" id="ARBA00022475"/>
    </source>
</evidence>
<evidence type="ECO:0000259" key="22">
    <source>
        <dbReference type="SMART" id="SM01242"/>
    </source>
</evidence>
<feature type="transmembrane region" description="Helical" evidence="19">
    <location>
        <begin position="549"/>
        <end position="572"/>
    </location>
</feature>
<evidence type="ECO:0000256" key="8">
    <source>
        <dbReference type="ARBA" id="ARBA00022729"/>
    </source>
</evidence>
<dbReference type="EMBL" id="JAACNH010000009">
    <property type="protein sequence ID" value="KAG8432161.1"/>
    <property type="molecule type" value="Genomic_DNA"/>
</dbReference>
<evidence type="ECO:0000259" key="20">
    <source>
        <dbReference type="SMART" id="SM00187"/>
    </source>
</evidence>
<evidence type="ECO:0000256" key="14">
    <source>
        <dbReference type="ARBA" id="ARBA00023037"/>
    </source>
</evidence>
<dbReference type="GO" id="GO:0005925">
    <property type="term" value="C:focal adhesion"/>
    <property type="evidence" value="ECO:0007669"/>
    <property type="project" value="TreeGrafter"/>
</dbReference>
<dbReference type="OrthoDB" id="410592at2759"/>
<evidence type="ECO:0000256" key="12">
    <source>
        <dbReference type="ARBA" id="ARBA00022889"/>
    </source>
</evidence>
<dbReference type="GO" id="GO:0046872">
    <property type="term" value="F:metal ion binding"/>
    <property type="evidence" value="ECO:0007669"/>
    <property type="project" value="UniProtKB-KW"/>
</dbReference>
<dbReference type="Pfam" id="PF07965">
    <property type="entry name" value="Integrin_B_tail"/>
    <property type="match status" value="1"/>
</dbReference>
<dbReference type="PANTHER" id="PTHR10082">
    <property type="entry name" value="INTEGRIN BETA SUBUNIT"/>
    <property type="match status" value="1"/>
</dbReference>
<keyword evidence="9" id="KW-0677">Repeat</keyword>
<comment type="subcellular location">
    <subcellularLocation>
        <location evidence="1 18">Cell membrane</location>
        <topology evidence="1 18">Single-pass type I membrane protein</topology>
    </subcellularLocation>
</comment>
<dbReference type="GO" id="GO:0008305">
    <property type="term" value="C:integrin complex"/>
    <property type="evidence" value="ECO:0007669"/>
    <property type="project" value="TreeGrafter"/>
</dbReference>
<keyword evidence="16" id="KW-1015">Disulfide bond</keyword>
<dbReference type="GO" id="GO:0009986">
    <property type="term" value="C:cell surface"/>
    <property type="evidence" value="ECO:0007669"/>
    <property type="project" value="TreeGrafter"/>
</dbReference>
<evidence type="ECO:0000256" key="18">
    <source>
        <dbReference type="RuleBase" id="RU000633"/>
    </source>
</evidence>
<dbReference type="SMART" id="SM00187">
    <property type="entry name" value="INB"/>
    <property type="match status" value="1"/>
</dbReference>
<name>A0A8T2INP8_9PIPI</name>
<evidence type="ECO:0000313" key="23">
    <source>
        <dbReference type="EMBL" id="KAG8432161.1"/>
    </source>
</evidence>
<dbReference type="Pfam" id="PF00362">
    <property type="entry name" value="Integrin_beta"/>
    <property type="match status" value="1"/>
</dbReference>
<evidence type="ECO:0000259" key="21">
    <source>
        <dbReference type="SMART" id="SM01241"/>
    </source>
</evidence>
<dbReference type="GO" id="GO:0033627">
    <property type="term" value="P:cell adhesion mediated by integrin"/>
    <property type="evidence" value="ECO:0007669"/>
    <property type="project" value="TreeGrafter"/>
</dbReference>
<dbReference type="Gene3D" id="4.10.1240.30">
    <property type="match status" value="1"/>
</dbReference>
<dbReference type="SUPFAM" id="SSF69687">
    <property type="entry name" value="Integrin beta tail domain"/>
    <property type="match status" value="1"/>
</dbReference>
<dbReference type="Pfam" id="PF07974">
    <property type="entry name" value="EGF_2"/>
    <property type="match status" value="1"/>
</dbReference>
<keyword evidence="6 18" id="KW-0812">Transmembrane</keyword>
<protein>
    <recommendedName>
        <fullName evidence="18">Integrin beta</fullName>
    </recommendedName>
</protein>
<dbReference type="SMART" id="SM01242">
    <property type="entry name" value="Integrin_B_tail"/>
    <property type="match status" value="1"/>
</dbReference>
<dbReference type="GO" id="GO:0098609">
    <property type="term" value="P:cell-cell adhesion"/>
    <property type="evidence" value="ECO:0007669"/>
    <property type="project" value="TreeGrafter"/>
</dbReference>
<comment type="caution">
    <text evidence="23">The sequence shown here is derived from an EMBL/GenBank/DDBJ whole genome shotgun (WGS) entry which is preliminary data.</text>
</comment>
<dbReference type="Pfam" id="PF23105">
    <property type="entry name" value="EGF_integrin"/>
    <property type="match status" value="1"/>
</dbReference>
<evidence type="ECO:0000256" key="5">
    <source>
        <dbReference type="ARBA" id="ARBA00022553"/>
    </source>
</evidence>
<dbReference type="Pfam" id="PF08725">
    <property type="entry name" value="Integrin_b_cyt"/>
    <property type="match status" value="1"/>
</dbReference>
<evidence type="ECO:0000256" key="10">
    <source>
        <dbReference type="ARBA" id="ARBA00022837"/>
    </source>
</evidence>
<dbReference type="GO" id="GO:0016477">
    <property type="term" value="P:cell migration"/>
    <property type="evidence" value="ECO:0007669"/>
    <property type="project" value="TreeGrafter"/>
</dbReference>
<dbReference type="InterPro" id="IPR057073">
    <property type="entry name" value="EGF_integrin_2"/>
</dbReference>
<proteinExistence type="inferred from homology"/>
<keyword evidence="24" id="KW-1185">Reference proteome</keyword>
<dbReference type="Gene3D" id="2.60.40.1510">
    <property type="entry name" value="ntegrin, alpha v. Chain A, domain 3"/>
    <property type="match status" value="1"/>
</dbReference>
<keyword evidence="10" id="KW-0106">Calcium</keyword>
<evidence type="ECO:0000256" key="4">
    <source>
        <dbReference type="ARBA" id="ARBA00022536"/>
    </source>
</evidence>
<dbReference type="Gene3D" id="1.20.5.100">
    <property type="entry name" value="Cytochrome c1, transmembrane anchor, C-terminal"/>
    <property type="match status" value="1"/>
</dbReference>
<dbReference type="InterPro" id="IPR036465">
    <property type="entry name" value="vWFA_dom_sf"/>
</dbReference>
<dbReference type="FunFam" id="2.10.25.10:FF:000075">
    <property type="entry name" value="Integrin beta"/>
    <property type="match status" value="1"/>
</dbReference>
<dbReference type="GO" id="GO:0007179">
    <property type="term" value="P:transforming growth factor beta receptor signaling pathway"/>
    <property type="evidence" value="ECO:0007669"/>
    <property type="project" value="TreeGrafter"/>
</dbReference>
<gene>
    <name evidence="23" type="ORF">GDO86_016703</name>
</gene>
<comment type="similarity">
    <text evidence="2 18">Belongs to the integrin beta chain family.</text>
</comment>
<dbReference type="InterPro" id="IPR014836">
    <property type="entry name" value="Integrin_bsu_cyt_dom"/>
</dbReference>
<dbReference type="InterPro" id="IPR002369">
    <property type="entry name" value="Integrin_bsu_VWA"/>
</dbReference>
<feature type="domain" description="Integrin beta subunit VWA" evidence="20">
    <location>
        <begin position="1"/>
        <end position="288"/>
    </location>
</feature>
<dbReference type="SUPFAM" id="SSF69179">
    <property type="entry name" value="Integrin domains"/>
    <property type="match status" value="1"/>
</dbReference>
<dbReference type="PRINTS" id="PR01186">
    <property type="entry name" value="INTEGRINB"/>
</dbReference>
<dbReference type="GO" id="GO:0007229">
    <property type="term" value="P:integrin-mediated signaling pathway"/>
    <property type="evidence" value="ECO:0007669"/>
    <property type="project" value="UniProtKB-KW"/>
</dbReference>
<evidence type="ECO:0000256" key="17">
    <source>
        <dbReference type="ARBA" id="ARBA00023180"/>
    </source>
</evidence>
<dbReference type="InterPro" id="IPR057243">
    <property type="entry name" value="Integrin_I-EGF_CS"/>
</dbReference>
<evidence type="ECO:0000256" key="9">
    <source>
        <dbReference type="ARBA" id="ARBA00022737"/>
    </source>
</evidence>
<dbReference type="InterPro" id="IPR015812">
    <property type="entry name" value="Integrin_bsu"/>
</dbReference>
<evidence type="ECO:0000313" key="24">
    <source>
        <dbReference type="Proteomes" id="UP000812440"/>
    </source>
</evidence>
<keyword evidence="15 19" id="KW-0472">Membrane</keyword>
<dbReference type="GO" id="GO:0007160">
    <property type="term" value="P:cell-matrix adhesion"/>
    <property type="evidence" value="ECO:0007669"/>
    <property type="project" value="TreeGrafter"/>
</dbReference>
<evidence type="ECO:0000256" key="2">
    <source>
        <dbReference type="ARBA" id="ARBA00007449"/>
    </source>
</evidence>
<evidence type="ECO:0000256" key="16">
    <source>
        <dbReference type="ARBA" id="ARBA00023157"/>
    </source>
</evidence>
<dbReference type="InterPro" id="IPR013111">
    <property type="entry name" value="EGF_extracell"/>
</dbReference>
<evidence type="ECO:0000256" key="6">
    <source>
        <dbReference type="ARBA" id="ARBA00022692"/>
    </source>
</evidence>
<dbReference type="Pfam" id="PF18372">
    <property type="entry name" value="I-EGF_1"/>
    <property type="match status" value="1"/>
</dbReference>
<dbReference type="Proteomes" id="UP000812440">
    <property type="component" value="Chromosome 9"/>
</dbReference>
<keyword evidence="11" id="KW-0460">Magnesium</keyword>
<dbReference type="Gene3D" id="3.40.50.410">
    <property type="entry name" value="von Willebrand factor, type A domain"/>
    <property type="match status" value="1"/>
</dbReference>